<dbReference type="PANTHER" id="PTHR38690:SF1">
    <property type="entry name" value="PROTEASE"/>
    <property type="match status" value="1"/>
</dbReference>
<feature type="domain" description="YhdP central" evidence="1">
    <location>
        <begin position="217"/>
        <end position="477"/>
    </location>
</feature>
<dbReference type="InterPro" id="IPR025263">
    <property type="entry name" value="YhdP_central"/>
</dbReference>
<accession>A0A853F2G2</accession>
<dbReference type="Pfam" id="PF13116">
    <property type="entry name" value="YhdP"/>
    <property type="match status" value="2"/>
</dbReference>
<gene>
    <name evidence="2" type="ORF">H0A76_04030</name>
</gene>
<evidence type="ECO:0000313" key="3">
    <source>
        <dbReference type="Proteomes" id="UP000568751"/>
    </source>
</evidence>
<proteinExistence type="predicted"/>
<dbReference type="PANTHER" id="PTHR38690">
    <property type="entry name" value="PROTEASE-RELATED"/>
    <property type="match status" value="1"/>
</dbReference>
<dbReference type="Proteomes" id="UP000568751">
    <property type="component" value="Unassembled WGS sequence"/>
</dbReference>
<sequence length="824" mass="91759">MRKKIAHHSIKIFKASTWVVGILTLLVVLLVAAVMAFPVLMKAPIENQLSELSNTNISISNPHLSFNFSQNNLSLRIDDLDITTVENEAPIASINGLEWDIHLGSLLDDVYHSSKITIDTLMLHPSTKFNLAEIKQITALKNTDKFYFFKSLSINKTVIKGEKNFEIAPLLLTRDKLKIKGQNLNFGSSDTESATVNFDITLPDATPENTPLIMPILMSNDELSINTEIKLFNKNGNDWLEIKSDLAKIPANKLTQYLPTQIMNTDTYTWIKHGFIAGNLENLKLRISKNLSQSEAMKTQFDMQLKEMKLGFNSDWKPLEKLNASLSTNGKKIVLKVHNAKLNGMPFKDIKVQISDLSQTNLEVEVSGNIHTQSEQLITFLKHTPLDEETNKILHQFTLSGKVDGTMKLVVPLDERVPILDIDLELKDNHLTVLEGAVTVKNYNSKLAFHHNKITAIGMGNIRGLPFNIRINPNQRSDESSFSVELVDNNSGFKATIAKQLDQSWRTRIDSKSVKGNVAIFLNKGKPPTVRLLNMQIATTVIDAIKGDWKITPQDFPSMHLSTKKVYIGDTLLPNLSVELTSINNQLTIKDLQFEGLGFDNKALNFNGSWSKGKTQLLANAKGKVLTEFLKNLKIKEKVIGGAFDFDAYLTCECTPWNMNYQNITSTLKLNVKKGIFTDKDPNLGRILSLLNINSIAKRLKLDVSDVTNKGFTYDSINAQISLVNAIATIDNFNIESSSSQITLTGQTNIKEKKYDLVAKVTPAVSDAVPVATYLAGGGLIGLGAWLADKALFDGKIISSITDSLVEFRYKITGPWDDPKIEEL</sequence>
<dbReference type="RefSeq" id="WP_369152632.1">
    <property type="nucleotide sequence ID" value="NZ_OZ156464.1"/>
</dbReference>
<dbReference type="InterPro" id="IPR011836">
    <property type="entry name" value="YhdP"/>
</dbReference>
<feature type="domain" description="YhdP central" evidence="1">
    <location>
        <begin position="494"/>
        <end position="821"/>
    </location>
</feature>
<evidence type="ECO:0000259" key="1">
    <source>
        <dbReference type="Pfam" id="PF13116"/>
    </source>
</evidence>
<protein>
    <submittedName>
        <fullName evidence="2">DUF3971 domain-containing protein</fullName>
    </submittedName>
</protein>
<dbReference type="EMBL" id="JACCHT010000001">
    <property type="protein sequence ID" value="NYT27121.1"/>
    <property type="molecule type" value="Genomic_DNA"/>
</dbReference>
<comment type="caution">
    <text evidence="2">The sequence shown here is derived from an EMBL/GenBank/DDBJ whole genome shotgun (WGS) entry which is preliminary data.</text>
</comment>
<evidence type="ECO:0000313" key="2">
    <source>
        <dbReference type="EMBL" id="NYT27121.1"/>
    </source>
</evidence>
<dbReference type="AlphaFoldDB" id="A0A853F2G2"/>
<name>A0A853F2G2_9GAMM</name>
<reference evidence="2 3" key="1">
    <citation type="submission" date="2020-05" db="EMBL/GenBank/DDBJ databases">
        <title>Horizontal transmission and recombination maintain forever young bacterial symbiont genomes.</title>
        <authorList>
            <person name="Russell S.L."/>
            <person name="Pepper-Tunick E."/>
            <person name="Svedberg J."/>
            <person name="Byrne A."/>
            <person name="Ruelas Castillo J."/>
            <person name="Vollmers C."/>
            <person name="Beinart R.A."/>
            <person name="Corbett-Detig R."/>
        </authorList>
    </citation>
    <scope>NUCLEOTIDE SEQUENCE [LARGE SCALE GENOMIC DNA]</scope>
    <source>
        <strain evidence="2">455</strain>
    </source>
</reference>
<organism evidence="2 3">
    <name type="scientific">Candidatus Thiodubiliella endoseptemdiera</name>
    <dbReference type="NCBI Taxonomy" id="2738886"/>
    <lineage>
        <taxon>Bacteria</taxon>
        <taxon>Pseudomonadati</taxon>
        <taxon>Pseudomonadota</taxon>
        <taxon>Gammaproteobacteria</taxon>
        <taxon>Candidatus Pseudothioglobaceae</taxon>
        <taxon>Candidatus Thiodubiliella</taxon>
    </lineage>
</organism>